<name>A0A9X2V5D8_9BACT</name>
<dbReference type="InterPro" id="IPR036477">
    <property type="entry name" value="Formyl_transf_N_sf"/>
</dbReference>
<dbReference type="EMBL" id="JANUBL010000003">
    <property type="protein sequence ID" value="MCS4121619.1"/>
    <property type="molecule type" value="Genomic_DNA"/>
</dbReference>
<accession>A0A9X2V5D8</accession>
<proteinExistence type="predicted"/>
<dbReference type="PANTHER" id="PTHR11138">
    <property type="entry name" value="METHIONYL-TRNA FORMYLTRANSFERASE"/>
    <property type="match status" value="1"/>
</dbReference>
<dbReference type="AlphaFoldDB" id="A0A9X2V5D8"/>
<sequence>MRKKVVFMGAKEIGSRCLRALLKAVKADAVEIVGVLTRPTKLDQGLSVGELCDEYDLPRLESLKEYLALSNVDIVISVQHDQILKKPHLEKPTDVAINLHMAPLPEYRGCNQFTFAILDEANRFGTTIHVMEKSIDAGDILFERRFQIPDDCWVEELYDRTVQESADLFAETLPDLLQGDYTRTSQEELVAERGTNYHYRDEIEEVKQIELSWDAERIQRHIRATDMPGFESPYTIISGQKVHFER</sequence>
<dbReference type="GO" id="GO:0005829">
    <property type="term" value="C:cytosol"/>
    <property type="evidence" value="ECO:0007669"/>
    <property type="project" value="TreeGrafter"/>
</dbReference>
<dbReference type="GO" id="GO:0004479">
    <property type="term" value="F:methionyl-tRNA formyltransferase activity"/>
    <property type="evidence" value="ECO:0007669"/>
    <property type="project" value="TreeGrafter"/>
</dbReference>
<dbReference type="InterPro" id="IPR001555">
    <property type="entry name" value="GART_AS"/>
</dbReference>
<protein>
    <submittedName>
        <fullName evidence="2">Methionyl-tRNA formyltransferase</fullName>
    </submittedName>
</protein>
<dbReference type="PROSITE" id="PS00373">
    <property type="entry name" value="GART"/>
    <property type="match status" value="1"/>
</dbReference>
<dbReference type="PANTHER" id="PTHR11138:SF5">
    <property type="entry name" value="METHIONYL-TRNA FORMYLTRANSFERASE, MITOCHONDRIAL"/>
    <property type="match status" value="1"/>
</dbReference>
<organism evidence="2 3">
    <name type="scientific">Salinibacter ruber</name>
    <dbReference type="NCBI Taxonomy" id="146919"/>
    <lineage>
        <taxon>Bacteria</taxon>
        <taxon>Pseudomonadati</taxon>
        <taxon>Rhodothermota</taxon>
        <taxon>Rhodothermia</taxon>
        <taxon>Rhodothermales</taxon>
        <taxon>Salinibacteraceae</taxon>
        <taxon>Salinibacter</taxon>
    </lineage>
</organism>
<evidence type="ECO:0000313" key="3">
    <source>
        <dbReference type="Proteomes" id="UP001155144"/>
    </source>
</evidence>
<dbReference type="Gene3D" id="3.40.50.12230">
    <property type="match status" value="1"/>
</dbReference>
<gene>
    <name evidence="2" type="ORF">GGP45_001972</name>
</gene>
<evidence type="ECO:0000313" key="2">
    <source>
        <dbReference type="EMBL" id="MCS4121619.1"/>
    </source>
</evidence>
<comment type="caution">
    <text evidence="2">The sequence shown here is derived from an EMBL/GenBank/DDBJ whole genome shotgun (WGS) entry which is preliminary data.</text>
</comment>
<evidence type="ECO:0000259" key="1">
    <source>
        <dbReference type="Pfam" id="PF00551"/>
    </source>
</evidence>
<dbReference type="RefSeq" id="WP_259039994.1">
    <property type="nucleotide sequence ID" value="NZ_JANUBL010000003.1"/>
</dbReference>
<dbReference type="Pfam" id="PF00551">
    <property type="entry name" value="Formyl_trans_N"/>
    <property type="match status" value="1"/>
</dbReference>
<dbReference type="Proteomes" id="UP001155144">
    <property type="component" value="Unassembled WGS sequence"/>
</dbReference>
<reference evidence="2" key="1">
    <citation type="submission" date="2022-08" db="EMBL/GenBank/DDBJ databases">
        <title>Genomic Encyclopedia of Type Strains, Phase V (KMG-V): Genome sequencing to study the core and pangenomes of soil and plant-associated prokaryotes.</title>
        <authorList>
            <person name="Whitman W."/>
        </authorList>
    </citation>
    <scope>NUCLEOTIDE SEQUENCE</scope>
    <source>
        <strain evidence="2">SP3026</strain>
    </source>
</reference>
<dbReference type="InterPro" id="IPR002376">
    <property type="entry name" value="Formyl_transf_N"/>
</dbReference>
<feature type="domain" description="Formyl transferase N-terminal" evidence="1">
    <location>
        <begin position="60"/>
        <end position="171"/>
    </location>
</feature>
<dbReference type="SUPFAM" id="SSF53328">
    <property type="entry name" value="Formyltransferase"/>
    <property type="match status" value="1"/>
</dbReference>